<dbReference type="RefSeq" id="WP_420069944.1">
    <property type="nucleotide sequence ID" value="NZ_JBCHKQ010000003.1"/>
</dbReference>
<keyword evidence="3" id="KW-1185">Reference proteome</keyword>
<accession>A0ABU9UCV4</accession>
<proteinExistence type="predicted"/>
<reference evidence="2 3" key="1">
    <citation type="submission" date="2024-03" db="EMBL/GenBank/DDBJ databases">
        <title>Ignisphaera cupida sp. nov., a hyperthermophilic hydrolytic archaeon from a hot spring of Kamchatka, and proposal of Ignisphaeraceae fam. nov.</title>
        <authorList>
            <person name="Podosokorskaya O.A."/>
            <person name="Elcheninov A.G."/>
            <person name="Maltseva A.I."/>
            <person name="Zayulina K.S."/>
            <person name="Novikov A."/>
            <person name="Merkel A.Y."/>
        </authorList>
    </citation>
    <scope>NUCLEOTIDE SEQUENCE [LARGE SCALE GENOMIC DNA]</scope>
    <source>
        <strain evidence="2 3">38H-sp</strain>
    </source>
</reference>
<comment type="caution">
    <text evidence="2">The sequence shown here is derived from an EMBL/GenBank/DDBJ whole genome shotgun (WGS) entry which is preliminary data.</text>
</comment>
<dbReference type="Proteomes" id="UP001466331">
    <property type="component" value="Unassembled WGS sequence"/>
</dbReference>
<feature type="domain" description="PilZ" evidence="1">
    <location>
        <begin position="218"/>
        <end position="328"/>
    </location>
</feature>
<dbReference type="EMBL" id="JBCHKQ010000003">
    <property type="protein sequence ID" value="MEM5948501.1"/>
    <property type="molecule type" value="Genomic_DNA"/>
</dbReference>
<organism evidence="2 3">
    <name type="scientific">Rarispira pelagica</name>
    <dbReference type="NCBI Taxonomy" id="3141764"/>
    <lineage>
        <taxon>Bacteria</taxon>
        <taxon>Pseudomonadati</taxon>
        <taxon>Spirochaetota</taxon>
        <taxon>Spirochaetia</taxon>
        <taxon>Winmispirales</taxon>
        <taxon>Winmispiraceae</taxon>
        <taxon>Rarispira</taxon>
    </lineage>
</organism>
<dbReference type="Pfam" id="PF07238">
    <property type="entry name" value="PilZ"/>
    <property type="match status" value="1"/>
</dbReference>
<evidence type="ECO:0000313" key="3">
    <source>
        <dbReference type="Proteomes" id="UP001466331"/>
    </source>
</evidence>
<dbReference type="InterPro" id="IPR009875">
    <property type="entry name" value="PilZ_domain"/>
</dbReference>
<evidence type="ECO:0000313" key="2">
    <source>
        <dbReference type="EMBL" id="MEM5948501.1"/>
    </source>
</evidence>
<name>A0ABU9UCV4_9SPIR</name>
<sequence>MLIFLIVLGISLILFLIFFLKMGGFAFPWVKFYIEGKESGFSLGELNLLRKLALENKLKNPTSLFWSEKALNTCIGNTILKQRKKGIEHHPHSIEYLGKLFEFRKRVEFSLPKYRLGIKSSREIDSGQILRIIIPEYRGTIFTSTVIENMRKYMAITHPQAPNKELSDLNWTGKVIHVYFWRKEDAGYFFESRVLGDYMEKKFAVLHIEHSDDLKRTQKRKSVRLPLNITAMLYPIQNVSSATEDVEKTGGFKCKLIDVSEDGAAVVVGGRAKPGIAVKLQFVLGDDIIVMPGVVKGVSFKKANNRSVLHIQSVPLSQKTKNKILSRVYGIFGPESGVAPPDKKT</sequence>
<protein>
    <submittedName>
        <fullName evidence="2">PilZ domain-containing protein</fullName>
    </submittedName>
</protein>
<evidence type="ECO:0000259" key="1">
    <source>
        <dbReference type="Pfam" id="PF07238"/>
    </source>
</evidence>
<gene>
    <name evidence="2" type="ORF">WKV44_08075</name>
</gene>